<organism evidence="2 3">
    <name type="scientific">Candidatus Kurthia intestinigallinarum</name>
    <dbReference type="NCBI Taxonomy" id="1562256"/>
    <lineage>
        <taxon>Bacteria</taxon>
        <taxon>Bacillati</taxon>
        <taxon>Bacillota</taxon>
        <taxon>Bacilli</taxon>
        <taxon>Bacillales</taxon>
        <taxon>Caryophanaceae</taxon>
        <taxon>Kurthia</taxon>
    </lineage>
</organism>
<evidence type="ECO:0000256" key="1">
    <source>
        <dbReference type="SAM" id="Phobius"/>
    </source>
</evidence>
<comment type="caution">
    <text evidence="2">The sequence shown here is derived from an EMBL/GenBank/DDBJ whole genome shotgun (WGS) entry which is preliminary data.</text>
</comment>
<sequence length="424" mass="50088">MDLQQIMSTYGNTHLQMAYFYTEDWHAAEEVLQKVFLAASKSNVKSTEFETMLLKDTMNFSKQYVQKKKKTVPFKQSTKLKDVIILAEYAHLHSYEISKFLTYSEPKVDKMLAKAYETLNKDLFGRSHEDHFDEAMQARITAHIENVPLQKRPKDLMYPLIMAGIGVALILLFMTAMNTDYIFSTSTLPTDESIQKVYVSDAWDDEDAFSATTSFFDLDTTVMKNEKKIKLLEQYVKNAKETTLPKNVEPNVDLIINYANDEMFAYRVYTDDANYWLYNRATNKVYGGKFSGDDWFFYELAESKNTWIFFLFIVFTSFILPMIIQLSRNRSKFIPRSYYYVSEQHRLLHIIAIVAAIAFTFFGFLHDSRFLILYIICFSFIPFIVDFYYEYRYDRLFKKYIDTVITYSYLVLIIIIYTFLTTYF</sequence>
<dbReference type="RefSeq" id="WP_126989780.1">
    <property type="nucleotide sequence ID" value="NZ_JTFC01000015.1"/>
</dbReference>
<dbReference type="EMBL" id="JTFC01000015">
    <property type="protein sequence ID" value="RUS57673.1"/>
    <property type="molecule type" value="Genomic_DNA"/>
</dbReference>
<name>A0A433RWL9_9BACL</name>
<protein>
    <submittedName>
        <fullName evidence="2">Uncharacterized protein</fullName>
    </submittedName>
</protein>
<dbReference type="Proteomes" id="UP000288623">
    <property type="component" value="Unassembled WGS sequence"/>
</dbReference>
<feature type="transmembrane region" description="Helical" evidence="1">
    <location>
        <begin position="401"/>
        <end position="420"/>
    </location>
</feature>
<dbReference type="OrthoDB" id="2594372at2"/>
<feature type="transmembrane region" description="Helical" evidence="1">
    <location>
        <begin position="156"/>
        <end position="177"/>
    </location>
</feature>
<feature type="transmembrane region" description="Helical" evidence="1">
    <location>
        <begin position="307"/>
        <end position="326"/>
    </location>
</feature>
<keyword evidence="1" id="KW-1133">Transmembrane helix</keyword>
<dbReference type="AlphaFoldDB" id="A0A433RWL9"/>
<evidence type="ECO:0000313" key="3">
    <source>
        <dbReference type="Proteomes" id="UP000288623"/>
    </source>
</evidence>
<keyword evidence="1" id="KW-0472">Membrane</keyword>
<keyword evidence="3" id="KW-1185">Reference proteome</keyword>
<proteinExistence type="predicted"/>
<feature type="transmembrane region" description="Helical" evidence="1">
    <location>
        <begin position="371"/>
        <end position="389"/>
    </location>
</feature>
<evidence type="ECO:0000313" key="2">
    <source>
        <dbReference type="EMBL" id="RUS57673.1"/>
    </source>
</evidence>
<feature type="transmembrane region" description="Helical" evidence="1">
    <location>
        <begin position="347"/>
        <end position="365"/>
    </location>
</feature>
<gene>
    <name evidence="2" type="ORF">QI30_04590</name>
</gene>
<keyword evidence="1" id="KW-0812">Transmembrane</keyword>
<reference evidence="2 3" key="1">
    <citation type="submission" date="2014-11" db="EMBL/GenBank/DDBJ databases">
        <title>Genome sequence and analysis of novel Kurthia sp.</title>
        <authorList>
            <person name="Lawson J.N."/>
            <person name="Gonzalez J.E."/>
            <person name="Rinauldi L."/>
            <person name="Xuan Z."/>
            <person name="Firman A."/>
            <person name="Shaddox L."/>
            <person name="Trudeau A."/>
            <person name="Shah S."/>
            <person name="Reiman D."/>
        </authorList>
    </citation>
    <scope>NUCLEOTIDE SEQUENCE [LARGE SCALE GENOMIC DNA]</scope>
    <source>
        <strain evidence="2 3">3B1D</strain>
    </source>
</reference>
<accession>A0A433RWL9</accession>